<dbReference type="SMART" id="SM00336">
    <property type="entry name" value="BBOX"/>
    <property type="match status" value="1"/>
</dbReference>
<protein>
    <submittedName>
        <fullName evidence="6">Uncharacterized protein</fullName>
    </submittedName>
</protein>
<dbReference type="GO" id="GO:0030971">
    <property type="term" value="F:receptor tyrosine kinase binding"/>
    <property type="evidence" value="ECO:0007669"/>
    <property type="project" value="TreeGrafter"/>
</dbReference>
<dbReference type="PANTHER" id="PTHR19969:SF5">
    <property type="entry name" value="CRK-LIKE PROTEIN"/>
    <property type="match status" value="1"/>
</dbReference>
<dbReference type="InterPro" id="IPR000980">
    <property type="entry name" value="SH2"/>
</dbReference>
<evidence type="ECO:0000313" key="7">
    <source>
        <dbReference type="Proteomes" id="UP000683360"/>
    </source>
</evidence>
<comment type="caution">
    <text evidence="6">The sequence shown here is derived from an EMBL/GenBank/DDBJ whole genome shotgun (WGS) entry which is preliminary data.</text>
</comment>
<dbReference type="GO" id="GO:0005737">
    <property type="term" value="C:cytoplasm"/>
    <property type="evidence" value="ECO:0007669"/>
    <property type="project" value="TreeGrafter"/>
</dbReference>
<dbReference type="Gene3D" id="3.30.505.10">
    <property type="entry name" value="SH2 domain"/>
    <property type="match status" value="1"/>
</dbReference>
<dbReference type="Gene3D" id="4.10.830.40">
    <property type="match status" value="1"/>
</dbReference>
<evidence type="ECO:0000259" key="4">
    <source>
        <dbReference type="PROSITE" id="PS50001"/>
    </source>
</evidence>
<dbReference type="AlphaFoldDB" id="A0A8S3RAU2"/>
<dbReference type="Pfam" id="PF00017">
    <property type="entry name" value="SH2"/>
    <property type="match status" value="1"/>
</dbReference>
<dbReference type="SUPFAM" id="SSF55550">
    <property type="entry name" value="SH2 domain"/>
    <property type="match status" value="1"/>
</dbReference>
<proteinExistence type="predicted"/>
<evidence type="ECO:0000256" key="3">
    <source>
        <dbReference type="PROSITE-ProRule" id="PRU00191"/>
    </source>
</evidence>
<keyword evidence="2" id="KW-0479">Metal-binding</keyword>
<reference evidence="6" key="1">
    <citation type="submission" date="2021-03" db="EMBL/GenBank/DDBJ databases">
        <authorList>
            <person name="Bekaert M."/>
        </authorList>
    </citation>
    <scope>NUCLEOTIDE SEQUENCE</scope>
</reference>
<gene>
    <name evidence="6" type="ORF">MEDL_20027</name>
</gene>
<dbReference type="Pfam" id="PF00643">
    <property type="entry name" value="zf-B_box"/>
    <property type="match status" value="1"/>
</dbReference>
<dbReference type="InterPro" id="IPR051184">
    <property type="entry name" value="Tyrosine-phos_adapter"/>
</dbReference>
<dbReference type="PROSITE" id="PS50119">
    <property type="entry name" value="ZF_BBOX"/>
    <property type="match status" value="1"/>
</dbReference>
<dbReference type="GO" id="GO:0016477">
    <property type="term" value="P:cell migration"/>
    <property type="evidence" value="ECO:0007669"/>
    <property type="project" value="TreeGrafter"/>
</dbReference>
<dbReference type="CDD" id="cd19757">
    <property type="entry name" value="Bbox1"/>
    <property type="match status" value="1"/>
</dbReference>
<dbReference type="EMBL" id="CAJPWZ010001028">
    <property type="protein sequence ID" value="CAG2205658.1"/>
    <property type="molecule type" value="Genomic_DNA"/>
</dbReference>
<dbReference type="InterPro" id="IPR000315">
    <property type="entry name" value="Znf_B-box"/>
</dbReference>
<dbReference type="SUPFAM" id="SSF57845">
    <property type="entry name" value="B-box zinc-binding domain"/>
    <property type="match status" value="1"/>
</dbReference>
<keyword evidence="2" id="KW-0862">Zinc</keyword>
<evidence type="ECO:0000259" key="5">
    <source>
        <dbReference type="PROSITE" id="PS50119"/>
    </source>
</evidence>
<evidence type="ECO:0000256" key="2">
    <source>
        <dbReference type="PROSITE-ProRule" id="PRU00024"/>
    </source>
</evidence>
<dbReference type="PROSITE" id="PS50001">
    <property type="entry name" value="SH2"/>
    <property type="match status" value="1"/>
</dbReference>
<name>A0A8S3RAU2_MYTED</name>
<sequence length="186" mass="21371">MAEQSSETAAQSAFMCQFCDQQNVKWKCEDCGIFICNLCKEKIHSRLKSSDKHRVMSIKDIGKQQIQCFDEEPWYHGKISRKEAVGSLQKYKYMGDGAFLVRERETSSGNYSLDVLIHGEPVHIVIDTKEESGRLLYFFTKNEHFDSLNEVIDLLKHKGYMTRKSKTEKLAVALGDPIPKETIRGK</sequence>
<dbReference type="GO" id="GO:0035591">
    <property type="term" value="F:signaling adaptor activity"/>
    <property type="evidence" value="ECO:0007669"/>
    <property type="project" value="TreeGrafter"/>
</dbReference>
<keyword evidence="7" id="KW-1185">Reference proteome</keyword>
<evidence type="ECO:0000256" key="1">
    <source>
        <dbReference type="ARBA" id="ARBA00022999"/>
    </source>
</evidence>
<evidence type="ECO:0000313" key="6">
    <source>
        <dbReference type="EMBL" id="CAG2205658.1"/>
    </source>
</evidence>
<dbReference type="OrthoDB" id="5914531at2759"/>
<accession>A0A8S3RAU2</accession>
<dbReference type="PANTHER" id="PTHR19969">
    <property type="entry name" value="SH2-SH3 ADAPTOR PROTEIN-RELATED"/>
    <property type="match status" value="1"/>
</dbReference>
<dbReference type="GO" id="GO:0007167">
    <property type="term" value="P:enzyme-linked receptor protein signaling pathway"/>
    <property type="evidence" value="ECO:0007669"/>
    <property type="project" value="TreeGrafter"/>
</dbReference>
<dbReference type="Proteomes" id="UP000683360">
    <property type="component" value="Unassembled WGS sequence"/>
</dbReference>
<dbReference type="PRINTS" id="PR00401">
    <property type="entry name" value="SH2DOMAIN"/>
</dbReference>
<dbReference type="GO" id="GO:0008270">
    <property type="term" value="F:zinc ion binding"/>
    <property type="evidence" value="ECO:0007669"/>
    <property type="project" value="UniProtKB-KW"/>
</dbReference>
<feature type="domain" description="SH2" evidence="4">
    <location>
        <begin position="74"/>
        <end position="178"/>
    </location>
</feature>
<organism evidence="6 7">
    <name type="scientific">Mytilus edulis</name>
    <name type="common">Blue mussel</name>
    <dbReference type="NCBI Taxonomy" id="6550"/>
    <lineage>
        <taxon>Eukaryota</taxon>
        <taxon>Metazoa</taxon>
        <taxon>Spiralia</taxon>
        <taxon>Lophotrochozoa</taxon>
        <taxon>Mollusca</taxon>
        <taxon>Bivalvia</taxon>
        <taxon>Autobranchia</taxon>
        <taxon>Pteriomorphia</taxon>
        <taxon>Mytilida</taxon>
        <taxon>Mytiloidea</taxon>
        <taxon>Mytilidae</taxon>
        <taxon>Mytilinae</taxon>
        <taxon>Mytilus</taxon>
    </lineage>
</organism>
<keyword evidence="1 3" id="KW-0727">SH2 domain</keyword>
<keyword evidence="2" id="KW-0863">Zinc-finger</keyword>
<feature type="domain" description="B box-type" evidence="5">
    <location>
        <begin position="11"/>
        <end position="58"/>
    </location>
</feature>
<dbReference type="SMART" id="SM00252">
    <property type="entry name" value="SH2"/>
    <property type="match status" value="1"/>
</dbReference>
<dbReference type="InterPro" id="IPR036860">
    <property type="entry name" value="SH2_dom_sf"/>
</dbReference>